<evidence type="ECO:0000313" key="2">
    <source>
        <dbReference type="EMBL" id="MBK9982663.1"/>
    </source>
</evidence>
<dbReference type="AlphaFoldDB" id="A0A9D7XSL8"/>
<proteinExistence type="predicted"/>
<feature type="domain" description="Secretion system C-terminal sorting" evidence="1">
    <location>
        <begin position="7"/>
        <end position="72"/>
    </location>
</feature>
<evidence type="ECO:0000313" key="3">
    <source>
        <dbReference type="Proteomes" id="UP000808337"/>
    </source>
</evidence>
<name>A0A9D7XSL8_9BACT</name>
<protein>
    <submittedName>
        <fullName evidence="2">T9SS type A sorting domain-containing protein</fullName>
    </submittedName>
</protein>
<dbReference type="NCBIfam" id="TIGR04183">
    <property type="entry name" value="Por_Secre_tail"/>
    <property type="match status" value="1"/>
</dbReference>
<comment type="caution">
    <text evidence="2">The sequence shown here is derived from an EMBL/GenBank/DDBJ whole genome shotgun (WGS) entry which is preliminary data.</text>
</comment>
<organism evidence="2 3">
    <name type="scientific">Candidatus Opimibacter skivensis</name>
    <dbReference type="NCBI Taxonomy" id="2982028"/>
    <lineage>
        <taxon>Bacteria</taxon>
        <taxon>Pseudomonadati</taxon>
        <taxon>Bacteroidota</taxon>
        <taxon>Saprospiria</taxon>
        <taxon>Saprospirales</taxon>
        <taxon>Saprospiraceae</taxon>
        <taxon>Candidatus Opimibacter</taxon>
    </lineage>
</organism>
<accession>A0A9D7XSL8</accession>
<dbReference type="InterPro" id="IPR026444">
    <property type="entry name" value="Secre_tail"/>
</dbReference>
<reference evidence="2 3" key="1">
    <citation type="submission" date="2020-10" db="EMBL/GenBank/DDBJ databases">
        <title>Connecting structure to function with the recovery of over 1000 high-quality activated sludge metagenome-assembled genomes encoding full-length rRNA genes using long-read sequencing.</title>
        <authorList>
            <person name="Singleton C.M."/>
            <person name="Petriglieri F."/>
            <person name="Kristensen J.M."/>
            <person name="Kirkegaard R.H."/>
            <person name="Michaelsen T.Y."/>
            <person name="Andersen M.H."/>
            <person name="Karst S.M."/>
            <person name="Dueholm M.S."/>
            <person name="Nielsen P.H."/>
            <person name="Albertsen M."/>
        </authorList>
    </citation>
    <scope>NUCLEOTIDE SEQUENCE [LARGE SCALE GENOMIC DNA]</scope>
    <source>
        <strain evidence="2">Ribe_18-Q3-R11-54_MAXAC.273</strain>
    </source>
</reference>
<dbReference type="Pfam" id="PF18962">
    <property type="entry name" value="Por_Secre_tail"/>
    <property type="match status" value="1"/>
</dbReference>
<sequence>MDDQFLVYPNPARDLLYVDSPIDTSGEILNLQGQIIQRVYLKNNSPIDVSGLGPGVYLLRISGSSHTYKVVIY</sequence>
<gene>
    <name evidence="2" type="ORF">IPP15_09615</name>
</gene>
<evidence type="ECO:0000259" key="1">
    <source>
        <dbReference type="Pfam" id="PF18962"/>
    </source>
</evidence>
<dbReference type="Proteomes" id="UP000808337">
    <property type="component" value="Unassembled WGS sequence"/>
</dbReference>
<dbReference type="EMBL" id="JADKGY010000006">
    <property type="protein sequence ID" value="MBK9982663.1"/>
    <property type="molecule type" value="Genomic_DNA"/>
</dbReference>